<dbReference type="Proteomes" id="UP000317648">
    <property type="component" value="Chromosome"/>
</dbReference>
<keyword evidence="4" id="KW-1185">Reference proteome</keyword>
<evidence type="ECO:0000256" key="2">
    <source>
        <dbReference type="SAM" id="Phobius"/>
    </source>
</evidence>
<feature type="compositionally biased region" description="Polar residues" evidence="1">
    <location>
        <begin position="1"/>
        <end position="16"/>
    </location>
</feature>
<keyword evidence="2" id="KW-0472">Membrane</keyword>
<dbReference type="Gene3D" id="2.170.16.10">
    <property type="entry name" value="Hedgehog/Intein (Hint) domain"/>
    <property type="match status" value="1"/>
</dbReference>
<dbReference type="AlphaFoldDB" id="A0A518DNE9"/>
<dbReference type="InterPro" id="IPR036844">
    <property type="entry name" value="Hint_dom_sf"/>
</dbReference>
<protein>
    <submittedName>
        <fullName evidence="3">Uncharacterized protein</fullName>
    </submittedName>
</protein>
<gene>
    <name evidence="3" type="ORF">Pla8534_11390</name>
</gene>
<feature type="transmembrane region" description="Helical" evidence="2">
    <location>
        <begin position="93"/>
        <end position="114"/>
    </location>
</feature>
<dbReference type="KEGG" id="lcre:Pla8534_11390"/>
<name>A0A518DNE9_9BACT</name>
<evidence type="ECO:0000313" key="4">
    <source>
        <dbReference type="Proteomes" id="UP000317648"/>
    </source>
</evidence>
<sequence length="340" mass="36893">MASAANNRQTTGLSDSQIDDGSDALNDALDEALAEMSLYNLPPRALDTPSTPSLTISELPREIHVAQQPVPQDAVLPIQEDEERGSTDRLLKALSLAFIVGGLALLYFTLPASWRAAINPWKDSAAVATGATPTSHAPDMSLQAKPIEQVRLGERIVGRNPIHEQVEGIEPDPATWRKISLYMEKEGELGLWIELLRPLTWIEAAGAKPGKSIHLDLYEMGAVGNAAVTSLGPCPEIQPGQGTVVTGTFNHQADENSRVIHLKLEDQIELTGVTANHLYWSEDRQDFVKAGSLRSGELVDTAYGLKQVVSVTPIEHDGFLYNLETTEHVYRVGTLGLNPA</sequence>
<dbReference type="EMBL" id="CP036433">
    <property type="protein sequence ID" value="QDU93359.1"/>
    <property type="molecule type" value="Genomic_DNA"/>
</dbReference>
<dbReference type="RefSeq" id="WP_145050100.1">
    <property type="nucleotide sequence ID" value="NZ_CP036433.1"/>
</dbReference>
<feature type="region of interest" description="Disordered" evidence="1">
    <location>
        <begin position="1"/>
        <end position="24"/>
    </location>
</feature>
<evidence type="ECO:0000256" key="1">
    <source>
        <dbReference type="SAM" id="MobiDB-lite"/>
    </source>
</evidence>
<proteinExistence type="predicted"/>
<reference evidence="3 4" key="1">
    <citation type="submission" date="2019-02" db="EMBL/GenBank/DDBJ databases">
        <title>Deep-cultivation of Planctomycetes and their phenomic and genomic characterization uncovers novel biology.</title>
        <authorList>
            <person name="Wiegand S."/>
            <person name="Jogler M."/>
            <person name="Boedeker C."/>
            <person name="Pinto D."/>
            <person name="Vollmers J."/>
            <person name="Rivas-Marin E."/>
            <person name="Kohn T."/>
            <person name="Peeters S.H."/>
            <person name="Heuer A."/>
            <person name="Rast P."/>
            <person name="Oberbeckmann S."/>
            <person name="Bunk B."/>
            <person name="Jeske O."/>
            <person name="Meyerdierks A."/>
            <person name="Storesund J.E."/>
            <person name="Kallscheuer N."/>
            <person name="Luecker S."/>
            <person name="Lage O.M."/>
            <person name="Pohl T."/>
            <person name="Merkel B.J."/>
            <person name="Hornburger P."/>
            <person name="Mueller R.-W."/>
            <person name="Bruemmer F."/>
            <person name="Labrenz M."/>
            <person name="Spormann A.M."/>
            <person name="Op den Camp H."/>
            <person name="Overmann J."/>
            <person name="Amann R."/>
            <person name="Jetten M.S.M."/>
            <person name="Mascher T."/>
            <person name="Medema M.H."/>
            <person name="Devos D.P."/>
            <person name="Kaster A.-K."/>
            <person name="Ovreas L."/>
            <person name="Rohde M."/>
            <person name="Galperin M.Y."/>
            <person name="Jogler C."/>
        </authorList>
    </citation>
    <scope>NUCLEOTIDE SEQUENCE [LARGE SCALE GENOMIC DNA]</scope>
    <source>
        <strain evidence="3 4">Pla85_3_4</strain>
    </source>
</reference>
<organism evidence="3 4">
    <name type="scientific">Lignipirellula cremea</name>
    <dbReference type="NCBI Taxonomy" id="2528010"/>
    <lineage>
        <taxon>Bacteria</taxon>
        <taxon>Pseudomonadati</taxon>
        <taxon>Planctomycetota</taxon>
        <taxon>Planctomycetia</taxon>
        <taxon>Pirellulales</taxon>
        <taxon>Pirellulaceae</taxon>
        <taxon>Lignipirellula</taxon>
    </lineage>
</organism>
<accession>A0A518DNE9</accession>
<dbReference type="OrthoDB" id="271912at2"/>
<dbReference type="SUPFAM" id="SSF51294">
    <property type="entry name" value="Hedgehog/intein (Hint) domain"/>
    <property type="match status" value="1"/>
</dbReference>
<evidence type="ECO:0000313" key="3">
    <source>
        <dbReference type="EMBL" id="QDU93359.1"/>
    </source>
</evidence>
<keyword evidence="2" id="KW-1133">Transmembrane helix</keyword>
<keyword evidence="2" id="KW-0812">Transmembrane</keyword>